<dbReference type="AlphaFoldDB" id="A0A5S4X2J5"/>
<evidence type="ECO:0000256" key="3">
    <source>
        <dbReference type="ARBA" id="ARBA00022989"/>
    </source>
</evidence>
<feature type="transmembrane region" description="Helical" evidence="5">
    <location>
        <begin position="36"/>
        <end position="56"/>
    </location>
</feature>
<dbReference type="OrthoDB" id="9811969at2"/>
<keyword evidence="3 5" id="KW-1133">Transmembrane helix</keyword>
<comment type="caution">
    <text evidence="6">The sequence shown here is derived from an EMBL/GenBank/DDBJ whole genome shotgun (WGS) entry which is preliminary data.</text>
</comment>
<sequence>MLKLAPPVWTLIFILLCVALSWLLHWPVVPGLPLPALGLALVGLAFIPPVLAFLLFRSEDTEINPVSPTNRKLVTRGPYRFTRNPMYLGLVTLALGIAIWIGAWPMFMAPVAVFATVNWVHIPFEEAKMRRQFGTAYDDYVGRVRRWL</sequence>
<dbReference type="PANTHER" id="PTHR12714">
    <property type="entry name" value="PROTEIN-S ISOPRENYLCYSTEINE O-METHYLTRANSFERASE"/>
    <property type="match status" value="1"/>
</dbReference>
<keyword evidence="6" id="KW-0808">Transferase</keyword>
<evidence type="ECO:0000313" key="7">
    <source>
        <dbReference type="Proteomes" id="UP000324853"/>
    </source>
</evidence>
<comment type="subcellular location">
    <subcellularLocation>
        <location evidence="1">Endomembrane system</location>
        <topology evidence="1">Multi-pass membrane protein</topology>
    </subcellularLocation>
</comment>
<dbReference type="EMBL" id="VSSR01000012">
    <property type="protein sequence ID" value="TYL86636.1"/>
    <property type="molecule type" value="Genomic_DNA"/>
</dbReference>
<evidence type="ECO:0000313" key="6">
    <source>
        <dbReference type="EMBL" id="TYL86636.1"/>
    </source>
</evidence>
<name>A0A5S4X2J5_9BRAD</name>
<accession>A0A5S4X2J5</accession>
<keyword evidence="6" id="KW-0489">Methyltransferase</keyword>
<feature type="transmembrane region" description="Helical" evidence="5">
    <location>
        <begin position="7"/>
        <end position="24"/>
    </location>
</feature>
<evidence type="ECO:0000256" key="1">
    <source>
        <dbReference type="ARBA" id="ARBA00004127"/>
    </source>
</evidence>
<dbReference type="Pfam" id="PF04191">
    <property type="entry name" value="PEMT"/>
    <property type="match status" value="1"/>
</dbReference>
<keyword evidence="4 5" id="KW-0472">Membrane</keyword>
<reference evidence="6 7" key="1">
    <citation type="submission" date="2019-08" db="EMBL/GenBank/DDBJ databases">
        <title>Bradyrhizobium hipponensis sp. nov., a rhizobium isolated from a Lupinus angustifolius root nodule in Tunisia.</title>
        <authorList>
            <person name="Off K."/>
            <person name="Rejili M."/>
            <person name="Mars M."/>
            <person name="Brachmann A."/>
            <person name="Marin M."/>
        </authorList>
    </citation>
    <scope>NUCLEOTIDE SEQUENCE [LARGE SCALE GENOMIC DNA]</scope>
    <source>
        <strain evidence="6 7">CTAW11</strain>
    </source>
</reference>
<evidence type="ECO:0000256" key="5">
    <source>
        <dbReference type="SAM" id="Phobius"/>
    </source>
</evidence>
<keyword evidence="2 5" id="KW-0812">Transmembrane</keyword>
<dbReference type="GO" id="GO:0012505">
    <property type="term" value="C:endomembrane system"/>
    <property type="evidence" value="ECO:0007669"/>
    <property type="project" value="UniProtKB-SubCell"/>
</dbReference>
<keyword evidence="7" id="KW-1185">Reference proteome</keyword>
<dbReference type="InterPro" id="IPR007318">
    <property type="entry name" value="Phopholipid_MeTrfase"/>
</dbReference>
<dbReference type="Gene3D" id="1.20.120.1630">
    <property type="match status" value="1"/>
</dbReference>
<dbReference type="RefSeq" id="WP_148750129.1">
    <property type="nucleotide sequence ID" value="NZ_VSSR01000012.1"/>
</dbReference>
<protein>
    <submittedName>
        <fullName evidence="6">Isoprenylcysteine carboxylmethyltransferase family protein</fullName>
    </submittedName>
</protein>
<dbReference type="Proteomes" id="UP000324853">
    <property type="component" value="Unassembled WGS sequence"/>
</dbReference>
<dbReference type="GO" id="GO:0032259">
    <property type="term" value="P:methylation"/>
    <property type="evidence" value="ECO:0007669"/>
    <property type="project" value="UniProtKB-KW"/>
</dbReference>
<organism evidence="6 7">
    <name type="scientific">Bradyrhizobium cytisi</name>
    <dbReference type="NCBI Taxonomy" id="515489"/>
    <lineage>
        <taxon>Bacteria</taxon>
        <taxon>Pseudomonadati</taxon>
        <taxon>Pseudomonadota</taxon>
        <taxon>Alphaproteobacteria</taxon>
        <taxon>Hyphomicrobiales</taxon>
        <taxon>Nitrobacteraceae</taxon>
        <taxon>Bradyrhizobium</taxon>
    </lineage>
</organism>
<evidence type="ECO:0000256" key="4">
    <source>
        <dbReference type="ARBA" id="ARBA00023136"/>
    </source>
</evidence>
<proteinExistence type="predicted"/>
<gene>
    <name evidence="6" type="ORF">FXB38_07170</name>
</gene>
<feature type="transmembrane region" description="Helical" evidence="5">
    <location>
        <begin position="85"/>
        <end position="101"/>
    </location>
</feature>
<dbReference type="GO" id="GO:0008168">
    <property type="term" value="F:methyltransferase activity"/>
    <property type="evidence" value="ECO:0007669"/>
    <property type="project" value="UniProtKB-KW"/>
</dbReference>
<evidence type="ECO:0000256" key="2">
    <source>
        <dbReference type="ARBA" id="ARBA00022692"/>
    </source>
</evidence>
<dbReference type="PANTHER" id="PTHR12714:SF9">
    <property type="entry name" value="PROTEIN-S-ISOPRENYLCYSTEINE O-METHYLTRANSFERASE"/>
    <property type="match status" value="1"/>
</dbReference>